<keyword evidence="3" id="KW-1185">Reference proteome</keyword>
<evidence type="ECO:0008006" key="4">
    <source>
        <dbReference type="Google" id="ProtNLM"/>
    </source>
</evidence>
<organism evidence="2 3">
    <name type="scientific">Colletotrichum siamense</name>
    <name type="common">Anthracnose fungus</name>
    <dbReference type="NCBI Taxonomy" id="690259"/>
    <lineage>
        <taxon>Eukaryota</taxon>
        <taxon>Fungi</taxon>
        <taxon>Dikarya</taxon>
        <taxon>Ascomycota</taxon>
        <taxon>Pezizomycotina</taxon>
        <taxon>Sordariomycetes</taxon>
        <taxon>Hypocreomycetidae</taxon>
        <taxon>Glomerellales</taxon>
        <taxon>Glomerellaceae</taxon>
        <taxon>Colletotrichum</taxon>
        <taxon>Colletotrichum gloeosporioides species complex</taxon>
    </lineage>
</organism>
<sequence>MNTNSASVISEDEIKDLVARFEAKLRNSDPETRVTPRELAAYKRNFAARVVRRTRGQDYLDDAKANLEERLDTMRAIHNTINTHEDFIPMYKSDKRTLRSARLWASMLTMDFDLLLEFKDKLSIGGRREKRDVLYSLLQSVGGDGLKYLGWWSHETPLPYEEETWAGNPTQRDLALKRDGFRCVLTLKQIYQVCRIVPAWSLSRRLEIQYKVLGPLRAILGDDFHGKLCALLEPAAHDLLDAPANMITMSPSLCKMWNEGKFGLEPLRYVDKWVAMKPGEETNLGRAAGSSKDTKNTKETKDTEDTKDTKDARHAGKLKQIYGLETVFHWLTKTNLGGINDSPDATDADPREMWEAQDHDEEFFADNGTSLDDGQIVTIWAEDKSLLPNWDLLAIQWLASRLHRLWGGAGLHLYAPQEEQDEDADGRRRMD</sequence>
<feature type="compositionally biased region" description="Basic and acidic residues" evidence="1">
    <location>
        <begin position="292"/>
        <end position="312"/>
    </location>
</feature>
<evidence type="ECO:0000313" key="3">
    <source>
        <dbReference type="Proteomes" id="UP000711996"/>
    </source>
</evidence>
<evidence type="ECO:0000313" key="2">
    <source>
        <dbReference type="EMBL" id="KAF4858927.1"/>
    </source>
</evidence>
<dbReference type="EMBL" id="QPMT01000019">
    <property type="protein sequence ID" value="KAF4858927.1"/>
    <property type="molecule type" value="Genomic_DNA"/>
</dbReference>
<dbReference type="Proteomes" id="UP000711996">
    <property type="component" value="Unassembled WGS sequence"/>
</dbReference>
<dbReference type="OrthoDB" id="5416097at2759"/>
<proteinExistence type="predicted"/>
<protein>
    <recommendedName>
        <fullName evidence="4">HNH nuclease domain-containing protein</fullName>
    </recommendedName>
</protein>
<name>A0A9P5ESN1_COLSI</name>
<accession>A0A9P5ESN1</accession>
<feature type="region of interest" description="Disordered" evidence="1">
    <location>
        <begin position="281"/>
        <end position="312"/>
    </location>
</feature>
<dbReference type="AlphaFoldDB" id="A0A9P5ESN1"/>
<evidence type="ECO:0000256" key="1">
    <source>
        <dbReference type="SAM" id="MobiDB-lite"/>
    </source>
</evidence>
<reference evidence="2" key="1">
    <citation type="submission" date="2019-06" db="EMBL/GenBank/DDBJ databases">
        <authorList>
            <person name="Gan P."/>
            <person name="Shirasu K."/>
        </authorList>
    </citation>
    <scope>NUCLEOTIDE SEQUENCE [LARGE SCALE GENOMIC DNA]</scope>
    <source>
        <strain evidence="2">CAD2</strain>
    </source>
</reference>
<gene>
    <name evidence="2" type="ORF">CGCSCA2_v006857</name>
</gene>
<comment type="caution">
    <text evidence="2">The sequence shown here is derived from an EMBL/GenBank/DDBJ whole genome shotgun (WGS) entry which is preliminary data.</text>
</comment>